<dbReference type="OrthoDB" id="2624539at2"/>
<sequence>MSAKQLPIYPTQLVGKLHHSLPQSIISDKQRFEAWFFSNYIQLFCNKGDRGSFPVNFYEYFLWDHPFPPLYAEKLTRGTIEMLGMDLFDFIVKCIDSGKYVYAYVDEFYVPFLTYQRWHYVHDIMIYGYDLETRELDAVGMTQANHFGTARITFEQFMEGYQAPTQHEYQHDIFLLHEKFNTTYEFDLVLVRELLEDYVYSRNTSTRYRMVANPLDCLFGMEIYDRYMDDLRLAKETGELISYLPIHTMMEHKECMLRRMEYMRDHGHVDAERVVPVMEAYREVTLATQVLRSMILKRHRTRKDNPTVDQLLDKVAVIRDKERQVLLDFLDILPDTQA</sequence>
<organism evidence="1 2">
    <name type="scientific">Paenibacillus athensensis</name>
    <dbReference type="NCBI Taxonomy" id="1967502"/>
    <lineage>
        <taxon>Bacteria</taxon>
        <taxon>Bacillati</taxon>
        <taxon>Bacillota</taxon>
        <taxon>Bacilli</taxon>
        <taxon>Bacillales</taxon>
        <taxon>Paenibacillaceae</taxon>
        <taxon>Paenibacillus</taxon>
    </lineage>
</organism>
<evidence type="ECO:0000313" key="1">
    <source>
        <dbReference type="EMBL" id="TFE89362.1"/>
    </source>
</evidence>
<dbReference type="RefSeq" id="WP_134751486.1">
    <property type="nucleotide sequence ID" value="NZ_MYFO02000005.1"/>
</dbReference>
<proteinExistence type="predicted"/>
<name>A0A4Y8Q5R6_9BACL</name>
<dbReference type="AlphaFoldDB" id="A0A4Y8Q5R6"/>
<protein>
    <recommendedName>
        <fullName evidence="3">Butirosin biosynthesis protein H N-terminal domain-containing protein</fullName>
    </recommendedName>
</protein>
<keyword evidence="2" id="KW-1185">Reference proteome</keyword>
<dbReference type="Proteomes" id="UP000298246">
    <property type="component" value="Unassembled WGS sequence"/>
</dbReference>
<dbReference type="EMBL" id="MYFO01000007">
    <property type="protein sequence ID" value="TFE89362.1"/>
    <property type="molecule type" value="Genomic_DNA"/>
</dbReference>
<reference evidence="1 2" key="1">
    <citation type="submission" date="2017-03" db="EMBL/GenBank/DDBJ databases">
        <title>Isolation of Levoglucosan Utilizing Bacteria.</title>
        <authorList>
            <person name="Arya A.S."/>
        </authorList>
    </citation>
    <scope>NUCLEOTIDE SEQUENCE [LARGE SCALE GENOMIC DNA]</scope>
    <source>
        <strain evidence="1 2">MEC069</strain>
    </source>
</reference>
<evidence type="ECO:0008006" key="3">
    <source>
        <dbReference type="Google" id="ProtNLM"/>
    </source>
</evidence>
<gene>
    <name evidence="1" type="ORF">B5M42_07920</name>
</gene>
<accession>A0A4Y8Q5R6</accession>
<evidence type="ECO:0000313" key="2">
    <source>
        <dbReference type="Proteomes" id="UP000298246"/>
    </source>
</evidence>
<comment type="caution">
    <text evidence="1">The sequence shown here is derived from an EMBL/GenBank/DDBJ whole genome shotgun (WGS) entry which is preliminary data.</text>
</comment>